<evidence type="ECO:0000313" key="2">
    <source>
        <dbReference type="Proteomes" id="UP000678679"/>
    </source>
</evidence>
<keyword evidence="2" id="KW-1185">Reference proteome</keyword>
<gene>
    <name evidence="1" type="ORF">KMW28_13020</name>
</gene>
<reference evidence="1 2" key="1">
    <citation type="submission" date="2021-05" db="EMBL/GenBank/DDBJ databases">
        <title>Comparative genomic studies on the polysaccharide-degrading batcterial strains of the Flammeovirga genus.</title>
        <authorList>
            <person name="Zewei F."/>
            <person name="Zheng Z."/>
            <person name="Yu L."/>
            <person name="Ruyue G."/>
            <person name="Yanhong M."/>
            <person name="Yuanyuan C."/>
            <person name="Jingyan G."/>
            <person name="Wenjun H."/>
        </authorList>
    </citation>
    <scope>NUCLEOTIDE SEQUENCE [LARGE SCALE GENOMIC DNA]</scope>
    <source>
        <strain evidence="1 2">NBRC:100898</strain>
    </source>
</reference>
<protein>
    <submittedName>
        <fullName evidence="1">Uncharacterized protein</fullName>
    </submittedName>
</protein>
<dbReference type="AlphaFoldDB" id="A0AAX1MZA7"/>
<dbReference type="EMBL" id="CP076132">
    <property type="protein sequence ID" value="QWG00574.1"/>
    <property type="molecule type" value="Genomic_DNA"/>
</dbReference>
<evidence type="ECO:0000313" key="1">
    <source>
        <dbReference type="EMBL" id="QWG00574.1"/>
    </source>
</evidence>
<proteinExistence type="predicted"/>
<dbReference type="RefSeq" id="WP_169663035.1">
    <property type="nucleotide sequence ID" value="NZ_CP076132.1"/>
</dbReference>
<dbReference type="KEGG" id="fya:KMW28_13020"/>
<accession>A0AAX1MZA7</accession>
<name>A0AAX1MZA7_9BACT</name>
<organism evidence="1 2">
    <name type="scientific">Flammeovirga yaeyamensis</name>
    <dbReference type="NCBI Taxonomy" id="367791"/>
    <lineage>
        <taxon>Bacteria</taxon>
        <taxon>Pseudomonadati</taxon>
        <taxon>Bacteroidota</taxon>
        <taxon>Cytophagia</taxon>
        <taxon>Cytophagales</taxon>
        <taxon>Flammeovirgaceae</taxon>
        <taxon>Flammeovirga</taxon>
    </lineage>
</organism>
<sequence>MIFAYAVSVLHSLVGHVHHDALDHEYSCQHNQQLSSPSNFKDNCDDNFYGLLSCLLAQIHHDENSQDVVKSIQYKLTHSIVQSFDVVSFLFQEYLNIEQTEEKVPSFLYQKLKQQLTYTDVTLRGPPNSVSFLR</sequence>
<dbReference type="Proteomes" id="UP000678679">
    <property type="component" value="Chromosome 1"/>
</dbReference>